<dbReference type="Proteomes" id="UP001446871">
    <property type="component" value="Unassembled WGS sequence"/>
</dbReference>
<accession>A0ABR1U3Y7</accession>
<name>A0ABR1U3Y7_9PEZI</name>
<protein>
    <submittedName>
        <fullName evidence="1">Uncharacterized protein</fullName>
    </submittedName>
</protein>
<dbReference type="EMBL" id="JAQQWM010000008">
    <property type="protein sequence ID" value="KAK8053607.1"/>
    <property type="molecule type" value="Genomic_DNA"/>
</dbReference>
<reference evidence="1 2" key="1">
    <citation type="submission" date="2023-01" db="EMBL/GenBank/DDBJ databases">
        <title>Analysis of 21 Apiospora genomes using comparative genomics revels a genus with tremendous synthesis potential of carbohydrate active enzymes and secondary metabolites.</title>
        <authorList>
            <person name="Sorensen T."/>
        </authorList>
    </citation>
    <scope>NUCLEOTIDE SEQUENCE [LARGE SCALE GENOMIC DNA]</scope>
    <source>
        <strain evidence="1 2">CBS 83171</strain>
    </source>
</reference>
<evidence type="ECO:0000313" key="1">
    <source>
        <dbReference type="EMBL" id="KAK8053607.1"/>
    </source>
</evidence>
<comment type="caution">
    <text evidence="1">The sequence shown here is derived from an EMBL/GenBank/DDBJ whole genome shotgun (WGS) entry which is preliminary data.</text>
</comment>
<evidence type="ECO:0000313" key="2">
    <source>
        <dbReference type="Proteomes" id="UP001446871"/>
    </source>
</evidence>
<organism evidence="1 2">
    <name type="scientific">Apiospora saccharicola</name>
    <dbReference type="NCBI Taxonomy" id="335842"/>
    <lineage>
        <taxon>Eukaryota</taxon>
        <taxon>Fungi</taxon>
        <taxon>Dikarya</taxon>
        <taxon>Ascomycota</taxon>
        <taxon>Pezizomycotina</taxon>
        <taxon>Sordariomycetes</taxon>
        <taxon>Xylariomycetidae</taxon>
        <taxon>Amphisphaeriales</taxon>
        <taxon>Apiosporaceae</taxon>
        <taxon>Apiospora</taxon>
    </lineage>
</organism>
<proteinExistence type="predicted"/>
<sequence length="239" mass="27040">MDDDRFGLVVVSRIEDVSVADQAWFHQQALYAIRRTVPDAVLNDIMEPNGKYLANVTLWLSDVFENGQWNSTMAPPRSRAVTDSPAAIMWAASSKTAKSFHDWAKALEREIADIEPNQRDHLRKSGAATYLRATVPAQFVAFAGGRTGPSDEARAQALALQDVYQARLTAQWNGCLVVHFFRKRLYNSRNEIVPREGQRLNTAHDYRKTPKVFETIESLAQSIQNVRRILHGRGVKNNY</sequence>
<gene>
    <name evidence="1" type="ORF">PG996_012908</name>
</gene>
<keyword evidence="2" id="KW-1185">Reference proteome</keyword>